<evidence type="ECO:0000313" key="12">
    <source>
        <dbReference type="Proteomes" id="UP000324726"/>
    </source>
</evidence>
<dbReference type="PANTHER" id="PTHR18919">
    <property type="entry name" value="ACETYL-COA C-ACYLTRANSFERASE"/>
    <property type="match status" value="1"/>
</dbReference>
<dbReference type="NCBIfam" id="TIGR01930">
    <property type="entry name" value="AcCoA-C-Actrans"/>
    <property type="match status" value="1"/>
</dbReference>
<feature type="active site" description="Proton acceptor" evidence="7">
    <location>
        <position position="354"/>
    </location>
</feature>
<dbReference type="AlphaFoldDB" id="A0A5D4FVG6"/>
<dbReference type="InterPro" id="IPR002155">
    <property type="entry name" value="Thiolase"/>
</dbReference>
<reference evidence="11 12" key="1">
    <citation type="submission" date="2019-08" db="EMBL/GenBank/DDBJ databases">
        <title>Draft genome of C. urealyticum strain VH4248.</title>
        <authorList>
            <person name="Navas J."/>
        </authorList>
    </citation>
    <scope>NUCLEOTIDE SEQUENCE [LARGE SCALE GENOMIC DNA]</scope>
    <source>
        <strain evidence="11 12">VH4248</strain>
    </source>
</reference>
<dbReference type="PROSITE" id="PS00737">
    <property type="entry name" value="THIOLASE_2"/>
    <property type="match status" value="1"/>
</dbReference>
<proteinExistence type="inferred from homology"/>
<evidence type="ECO:0000256" key="5">
    <source>
        <dbReference type="ARBA" id="ARBA00030755"/>
    </source>
</evidence>
<dbReference type="PANTHER" id="PTHR18919:SF107">
    <property type="entry name" value="ACETYL-COA ACETYLTRANSFERASE, CYTOSOLIC"/>
    <property type="match status" value="1"/>
</dbReference>
<evidence type="ECO:0000256" key="2">
    <source>
        <dbReference type="ARBA" id="ARBA00012705"/>
    </source>
</evidence>
<protein>
    <recommendedName>
        <fullName evidence="6">Probable acetyl-CoA acetyltransferase</fullName>
        <ecNumber evidence="2">2.3.1.9</ecNumber>
    </recommendedName>
    <alternativeName>
        <fullName evidence="5">Acetoacetyl-CoA thiolase</fullName>
    </alternativeName>
</protein>
<dbReference type="SUPFAM" id="SSF53901">
    <property type="entry name" value="Thiolase-like"/>
    <property type="match status" value="2"/>
</dbReference>
<evidence type="ECO:0000256" key="7">
    <source>
        <dbReference type="PIRSR" id="PIRSR000429-1"/>
    </source>
</evidence>
<feature type="domain" description="Thiolase C-terminal" evidence="10">
    <location>
        <begin position="277"/>
        <end position="395"/>
    </location>
</feature>
<dbReference type="PROSITE" id="PS00099">
    <property type="entry name" value="THIOLASE_3"/>
    <property type="match status" value="1"/>
</dbReference>
<feature type="domain" description="Thiolase N-terminal" evidence="9">
    <location>
        <begin position="10"/>
        <end position="267"/>
    </location>
</feature>
<keyword evidence="3 8" id="KW-0808">Transferase</keyword>
<dbReference type="PROSITE" id="PS00098">
    <property type="entry name" value="THIOLASE_1"/>
    <property type="match status" value="1"/>
</dbReference>
<comment type="similarity">
    <text evidence="1 8">Belongs to the thiolase-like superfamily. Thiolase family.</text>
</comment>
<dbReference type="Gene3D" id="3.40.47.10">
    <property type="match status" value="2"/>
</dbReference>
<dbReference type="InterPro" id="IPR020616">
    <property type="entry name" value="Thiolase_N"/>
</dbReference>
<organism evidence="11 12">
    <name type="scientific">Corynebacterium urealyticum</name>
    <dbReference type="NCBI Taxonomy" id="43771"/>
    <lineage>
        <taxon>Bacteria</taxon>
        <taxon>Bacillati</taxon>
        <taxon>Actinomycetota</taxon>
        <taxon>Actinomycetes</taxon>
        <taxon>Mycobacteriales</taxon>
        <taxon>Corynebacteriaceae</taxon>
        <taxon>Corynebacterium</taxon>
    </lineage>
</organism>
<dbReference type="GO" id="GO:0003985">
    <property type="term" value="F:acetyl-CoA C-acetyltransferase activity"/>
    <property type="evidence" value="ECO:0007669"/>
    <property type="project" value="UniProtKB-EC"/>
</dbReference>
<dbReference type="EC" id="2.3.1.9" evidence="2"/>
<dbReference type="InterPro" id="IPR020617">
    <property type="entry name" value="Thiolase_C"/>
</dbReference>
<keyword evidence="4 8" id="KW-0012">Acyltransferase</keyword>
<sequence>MPLNPQPQDVVIVGAARTPQGRLLGALSRKTAVDLGAATISAVLERSGVGTEPVDYVLMGQVVQAAAGQNPAKQAAVAAGLGMHVPAMTINKVCLSGLDAVISAARMIKAGDATVVIAGGQESMSNAPHLAAGVRAGKGFGGLKLDDALERDGLTDPVQGTAMGVETDANAEAVGLNREEQDHIAALSHQRAERAIAEGTFDDEIVPIEVATRKETTTVSQDEGVRPGTTEEGLAKLRPAFRKEGTITAGSSSQISDGAAAVVLTTRENAEAKGWNILATVGAAGQTAGPDTSLLSQPSQAVNAALAKAGWNTGDLDFLEINEAFGAVVAQSLKDLDYPLEKTNIHGGGISLGHPIGCSGARVLVTAAHELNRRGSGKAAVSLCGGGGQGDALLIWK</sequence>
<feature type="active site" description="Proton acceptor" evidence="7">
    <location>
        <position position="384"/>
    </location>
</feature>
<dbReference type="Pfam" id="PF02803">
    <property type="entry name" value="Thiolase_C"/>
    <property type="match status" value="1"/>
</dbReference>
<comment type="caution">
    <text evidence="11">The sequence shown here is derived from an EMBL/GenBank/DDBJ whole genome shotgun (WGS) entry which is preliminary data.</text>
</comment>
<dbReference type="InterPro" id="IPR020610">
    <property type="entry name" value="Thiolase_AS"/>
</dbReference>
<evidence type="ECO:0000256" key="3">
    <source>
        <dbReference type="ARBA" id="ARBA00022679"/>
    </source>
</evidence>
<evidence type="ECO:0000259" key="9">
    <source>
        <dbReference type="Pfam" id="PF00108"/>
    </source>
</evidence>
<dbReference type="InterPro" id="IPR016039">
    <property type="entry name" value="Thiolase-like"/>
</dbReference>
<dbReference type="InterPro" id="IPR020613">
    <property type="entry name" value="Thiolase_CS"/>
</dbReference>
<dbReference type="RefSeq" id="WP_148812330.1">
    <property type="nucleotide sequence ID" value="NZ_VSZI01000001.1"/>
</dbReference>
<dbReference type="Proteomes" id="UP000324726">
    <property type="component" value="Unassembled WGS sequence"/>
</dbReference>
<evidence type="ECO:0000256" key="4">
    <source>
        <dbReference type="ARBA" id="ARBA00023315"/>
    </source>
</evidence>
<evidence type="ECO:0000256" key="1">
    <source>
        <dbReference type="ARBA" id="ARBA00010982"/>
    </source>
</evidence>
<name>A0A5D4FVG6_9CORY</name>
<accession>A0A5D4FVG6</accession>
<feature type="active site" description="Acyl-thioester intermediate" evidence="7">
    <location>
        <position position="94"/>
    </location>
</feature>
<gene>
    <name evidence="11" type="ORF">FYJ87_05900</name>
</gene>
<dbReference type="EMBL" id="VSZI01000001">
    <property type="protein sequence ID" value="TYR20476.1"/>
    <property type="molecule type" value="Genomic_DNA"/>
</dbReference>
<evidence type="ECO:0000259" key="10">
    <source>
        <dbReference type="Pfam" id="PF02803"/>
    </source>
</evidence>
<evidence type="ECO:0000313" key="11">
    <source>
        <dbReference type="EMBL" id="TYR20476.1"/>
    </source>
</evidence>
<evidence type="ECO:0000256" key="6">
    <source>
        <dbReference type="ARBA" id="ARBA00040529"/>
    </source>
</evidence>
<dbReference type="PIRSF" id="PIRSF000429">
    <property type="entry name" value="Ac-CoA_Ac_transf"/>
    <property type="match status" value="1"/>
</dbReference>
<evidence type="ECO:0000256" key="8">
    <source>
        <dbReference type="RuleBase" id="RU003557"/>
    </source>
</evidence>
<dbReference type="InterPro" id="IPR020615">
    <property type="entry name" value="Thiolase_acyl_enz_int_AS"/>
</dbReference>
<dbReference type="CDD" id="cd00751">
    <property type="entry name" value="thiolase"/>
    <property type="match status" value="1"/>
</dbReference>
<dbReference type="Pfam" id="PF00108">
    <property type="entry name" value="Thiolase_N"/>
    <property type="match status" value="1"/>
</dbReference>